<name>A0A8T2TMQ8_CERRI</name>
<reference evidence="1" key="1">
    <citation type="submission" date="2021-08" db="EMBL/GenBank/DDBJ databases">
        <title>WGS assembly of Ceratopteris richardii.</title>
        <authorList>
            <person name="Marchant D.B."/>
            <person name="Chen G."/>
            <person name="Jenkins J."/>
            <person name="Shu S."/>
            <person name="Leebens-Mack J."/>
            <person name="Grimwood J."/>
            <person name="Schmutz J."/>
            <person name="Soltis P."/>
            <person name="Soltis D."/>
            <person name="Chen Z.-H."/>
        </authorList>
    </citation>
    <scope>NUCLEOTIDE SEQUENCE</scope>
    <source>
        <strain evidence="1">Whitten #5841</strain>
        <tissue evidence="1">Leaf</tissue>
    </source>
</reference>
<evidence type="ECO:0000313" key="1">
    <source>
        <dbReference type="EMBL" id="KAH7424761.1"/>
    </source>
</evidence>
<dbReference type="EMBL" id="CM035416">
    <property type="protein sequence ID" value="KAH7424761.1"/>
    <property type="molecule type" value="Genomic_DNA"/>
</dbReference>
<gene>
    <name evidence="1" type="ORF">KP509_11G022600</name>
</gene>
<evidence type="ECO:0000313" key="2">
    <source>
        <dbReference type="Proteomes" id="UP000825935"/>
    </source>
</evidence>
<organism evidence="1 2">
    <name type="scientific">Ceratopteris richardii</name>
    <name type="common">Triangle waterfern</name>
    <dbReference type="NCBI Taxonomy" id="49495"/>
    <lineage>
        <taxon>Eukaryota</taxon>
        <taxon>Viridiplantae</taxon>
        <taxon>Streptophyta</taxon>
        <taxon>Embryophyta</taxon>
        <taxon>Tracheophyta</taxon>
        <taxon>Polypodiopsida</taxon>
        <taxon>Polypodiidae</taxon>
        <taxon>Polypodiales</taxon>
        <taxon>Pteridineae</taxon>
        <taxon>Pteridaceae</taxon>
        <taxon>Parkerioideae</taxon>
        <taxon>Ceratopteris</taxon>
    </lineage>
</organism>
<comment type="caution">
    <text evidence="1">The sequence shown here is derived from an EMBL/GenBank/DDBJ whole genome shotgun (WGS) entry which is preliminary data.</text>
</comment>
<keyword evidence="2" id="KW-1185">Reference proteome</keyword>
<proteinExistence type="predicted"/>
<dbReference type="AlphaFoldDB" id="A0A8T2TMQ8"/>
<dbReference type="Proteomes" id="UP000825935">
    <property type="component" value="Chromosome 11"/>
</dbReference>
<protein>
    <submittedName>
        <fullName evidence="1">Uncharacterized protein</fullName>
    </submittedName>
</protein>
<sequence length="77" mass="8868">MAKSILDVHNQSSSRSSALRERCLFFYSIQPRCAAIDERRSEQRSFGRTSVMHTEGGASMGKRKVITAWCLRIMWED</sequence>
<accession>A0A8T2TMQ8</accession>